<gene>
    <name evidence="4" type="ORF">SPSK_03200</name>
</gene>
<dbReference type="EMBL" id="AXCR01000010">
    <property type="protein sequence ID" value="KJR82529.1"/>
    <property type="molecule type" value="Genomic_DNA"/>
</dbReference>
<dbReference type="RefSeq" id="XP_016585205.1">
    <property type="nucleotide sequence ID" value="XM_016730041.1"/>
</dbReference>
<feature type="region of interest" description="Disordered" evidence="3">
    <location>
        <begin position="503"/>
        <end position="548"/>
    </location>
</feature>
<evidence type="ECO:0000256" key="3">
    <source>
        <dbReference type="SAM" id="MobiDB-lite"/>
    </source>
</evidence>
<dbReference type="GO" id="GO:0006281">
    <property type="term" value="P:DNA repair"/>
    <property type="evidence" value="ECO:0007669"/>
    <property type="project" value="InterPro"/>
</dbReference>
<dbReference type="VEuPathDB" id="FungiDB:SPSK_03200"/>
<dbReference type="GO" id="GO:0005634">
    <property type="term" value="C:nucleus"/>
    <property type="evidence" value="ECO:0007669"/>
    <property type="project" value="UniProtKB-SubCell"/>
</dbReference>
<name>A0A0F2M0D1_SPOSC</name>
<dbReference type="Gene3D" id="1.10.340.30">
    <property type="entry name" value="Hypothetical protein, domain 2"/>
    <property type="match status" value="1"/>
</dbReference>
<dbReference type="GO" id="GO:0003824">
    <property type="term" value="F:catalytic activity"/>
    <property type="evidence" value="ECO:0007669"/>
    <property type="project" value="InterPro"/>
</dbReference>
<accession>A0A0F2M0D1</accession>
<feature type="region of interest" description="Disordered" evidence="3">
    <location>
        <begin position="61"/>
        <end position="182"/>
    </location>
</feature>
<feature type="compositionally biased region" description="Low complexity" evidence="3">
    <location>
        <begin position="307"/>
        <end position="322"/>
    </location>
</feature>
<feature type="compositionally biased region" description="Basic and acidic residues" evidence="3">
    <location>
        <begin position="159"/>
        <end position="172"/>
    </location>
</feature>
<dbReference type="InterPro" id="IPR011257">
    <property type="entry name" value="DNA_glycosylase"/>
</dbReference>
<dbReference type="PANTHER" id="PTHR15074:SF0">
    <property type="entry name" value="METHYL-CPG-BINDING DOMAIN PROTEIN 4-LIKE PROTEIN"/>
    <property type="match status" value="1"/>
</dbReference>
<dbReference type="PANTHER" id="PTHR15074">
    <property type="entry name" value="METHYL-CPG-BINDING PROTEIN"/>
    <property type="match status" value="1"/>
</dbReference>
<evidence type="ECO:0000256" key="1">
    <source>
        <dbReference type="ARBA" id="ARBA00004123"/>
    </source>
</evidence>
<sequence length="628" mass="69098">MEGASASVVDDPGLTSASPSPFNLDAANDLLAAFNVDDPESRAFLAGLLASGTVPPEEVELLEGINGVGGGKTAGRSSKSRPELGSEPPSTSASPSPTPSPSKRPRKQQPQQGRTVEKFGREKKPGKRRGRDTFAVGLKTSVSPFFADDASLSGDSTEEEVKGEEGYRDTRGLEAAQEQPGLPTATFTRTLVICTKRTVVGGHAEPITMTPSRTKDMQSTEAAKEAKAAKVKPHQSRRPSPSKTSNSEPQSLARPTSPVCLSPVSSALLSTPKRKRETTSCFFTPPSSHHRWRREEGDSSCSEDDLPSYSPDASSPVPVAVPKKTKKPARPRRGTVSALPFPRLDAPHFGLVQEQLSADPFWHMIALVFLTRVSGHVSLPVFWALKAQFSSPQALVDADPRDLMAMVRHLGMATVRCTAIQRYARGWLKRPPQPGVCTTVRNYPTPPEGYPEEPGRTSQRQKPETGRPLGSQWEIGHLTQGTYAVDSWRIFCRDVLLGRSNDWKGDDGGCMSGQRRREEDEDDITSEGPSESGWDAGRKFSPKSGEPFQPEWMRVLPRDKELRACLRWMWMREGWDWDPRTGERTVLKEDLRQAVDEGRVAYDTKGQLQIVEGDAKRENKRERLDVIL</sequence>
<feature type="region of interest" description="Disordered" evidence="3">
    <location>
        <begin position="1"/>
        <end position="24"/>
    </location>
</feature>
<feature type="compositionally biased region" description="Basic residues" evidence="3">
    <location>
        <begin position="323"/>
        <end position="333"/>
    </location>
</feature>
<dbReference type="GeneID" id="27665318"/>
<proteinExistence type="predicted"/>
<dbReference type="OrthoDB" id="10265068at2759"/>
<dbReference type="Proteomes" id="UP000033710">
    <property type="component" value="Unassembled WGS sequence"/>
</dbReference>
<evidence type="ECO:0008006" key="6">
    <source>
        <dbReference type="Google" id="ProtNLM"/>
    </source>
</evidence>
<organism evidence="4 5">
    <name type="scientific">Sporothrix schenckii 1099-18</name>
    <dbReference type="NCBI Taxonomy" id="1397361"/>
    <lineage>
        <taxon>Eukaryota</taxon>
        <taxon>Fungi</taxon>
        <taxon>Dikarya</taxon>
        <taxon>Ascomycota</taxon>
        <taxon>Pezizomycotina</taxon>
        <taxon>Sordariomycetes</taxon>
        <taxon>Sordariomycetidae</taxon>
        <taxon>Ophiostomatales</taxon>
        <taxon>Ophiostomataceae</taxon>
        <taxon>Sporothrix</taxon>
    </lineage>
</organism>
<dbReference type="AlphaFoldDB" id="A0A0F2M0D1"/>
<evidence type="ECO:0000313" key="5">
    <source>
        <dbReference type="Proteomes" id="UP000033710"/>
    </source>
</evidence>
<evidence type="ECO:0000256" key="2">
    <source>
        <dbReference type="ARBA" id="ARBA00023242"/>
    </source>
</evidence>
<reference evidence="4 5" key="1">
    <citation type="journal article" date="2014" name="BMC Genomics">
        <title>Comparative genomics of the major fungal agents of human and animal Sporotrichosis: Sporothrix schenckii and Sporothrix brasiliensis.</title>
        <authorList>
            <person name="Teixeira M.M."/>
            <person name="de Almeida L.G."/>
            <person name="Kubitschek-Barreira P."/>
            <person name="Alves F.L."/>
            <person name="Kioshima E.S."/>
            <person name="Abadio A.K."/>
            <person name="Fernandes L."/>
            <person name="Derengowski L.S."/>
            <person name="Ferreira K.S."/>
            <person name="Souza R.C."/>
            <person name="Ruiz J.C."/>
            <person name="de Andrade N.C."/>
            <person name="Paes H.C."/>
            <person name="Nicola A.M."/>
            <person name="Albuquerque P."/>
            <person name="Gerber A.L."/>
            <person name="Martins V.P."/>
            <person name="Peconick L.D."/>
            <person name="Neto A.V."/>
            <person name="Chaucanez C.B."/>
            <person name="Silva P.A."/>
            <person name="Cunha O.L."/>
            <person name="de Oliveira F.F."/>
            <person name="dos Santos T.C."/>
            <person name="Barros A.L."/>
            <person name="Soares M.A."/>
            <person name="de Oliveira L.M."/>
            <person name="Marini M.M."/>
            <person name="Villalobos-Duno H."/>
            <person name="Cunha M.M."/>
            <person name="de Hoog S."/>
            <person name="da Silveira J.F."/>
            <person name="Henrissat B."/>
            <person name="Nino-Vega G.A."/>
            <person name="Cisalpino P.S."/>
            <person name="Mora-Montes H.M."/>
            <person name="Almeida S.R."/>
            <person name="Stajich J.E."/>
            <person name="Lopes-Bezerra L.M."/>
            <person name="Vasconcelos A.T."/>
            <person name="Felipe M.S."/>
        </authorList>
    </citation>
    <scope>NUCLEOTIDE SEQUENCE [LARGE SCALE GENOMIC DNA]</scope>
    <source>
        <strain evidence="4 5">1099-18</strain>
    </source>
</reference>
<evidence type="ECO:0000313" key="4">
    <source>
        <dbReference type="EMBL" id="KJR82529.1"/>
    </source>
</evidence>
<reference evidence="4 5" key="2">
    <citation type="journal article" date="2015" name="Eukaryot. Cell">
        <title>Asexual propagation of a virulent clone complex in a human and feline outbreak of sporotrichosis.</title>
        <authorList>
            <person name="Teixeira Mde M."/>
            <person name="Rodrigues A.M."/>
            <person name="Tsui C.K."/>
            <person name="de Almeida L.G."/>
            <person name="Van Diepeningen A.D."/>
            <person name="van den Ende B.G."/>
            <person name="Fernandes G.F."/>
            <person name="Kano R."/>
            <person name="Hamelin R.C."/>
            <person name="Lopes-Bezerra L.M."/>
            <person name="Vasconcelos A.T."/>
            <person name="de Hoog S."/>
            <person name="de Camargo Z.P."/>
            <person name="Felipe M.S."/>
        </authorList>
    </citation>
    <scope>NUCLEOTIDE SEQUENCE [LARGE SCALE GENOMIC DNA]</scope>
    <source>
        <strain evidence="4 5">1099-18</strain>
    </source>
</reference>
<protein>
    <recommendedName>
        <fullName evidence="6">Pre-mRNA splicing factor</fullName>
    </recommendedName>
</protein>
<feature type="region of interest" description="Disordered" evidence="3">
    <location>
        <begin position="198"/>
        <end position="338"/>
    </location>
</feature>
<feature type="compositionally biased region" description="Polar residues" evidence="3">
    <location>
        <begin position="238"/>
        <end position="254"/>
    </location>
</feature>
<dbReference type="InterPro" id="IPR045138">
    <property type="entry name" value="MeCP2/MBD4"/>
</dbReference>
<feature type="compositionally biased region" description="Basic and acidic residues" evidence="3">
    <location>
        <begin position="213"/>
        <end position="228"/>
    </location>
</feature>
<feature type="compositionally biased region" description="Low complexity" evidence="3">
    <location>
        <begin position="86"/>
        <end position="95"/>
    </location>
</feature>
<dbReference type="KEGG" id="ssck:SPSK_03200"/>
<keyword evidence="2" id="KW-0539">Nucleus</keyword>
<comment type="caution">
    <text evidence="4">The sequence shown here is derived from an EMBL/GenBank/DDBJ whole genome shotgun (WGS) entry which is preliminary data.</text>
</comment>
<comment type="subcellular location">
    <subcellularLocation>
        <location evidence="1">Nucleus</location>
    </subcellularLocation>
</comment>
<dbReference type="SUPFAM" id="SSF48150">
    <property type="entry name" value="DNA-glycosylase"/>
    <property type="match status" value="1"/>
</dbReference>
<feature type="region of interest" description="Disordered" evidence="3">
    <location>
        <begin position="436"/>
        <end position="472"/>
    </location>
</feature>
<dbReference type="GO" id="GO:0003677">
    <property type="term" value="F:DNA binding"/>
    <property type="evidence" value="ECO:0007669"/>
    <property type="project" value="InterPro"/>
</dbReference>